<dbReference type="EMBL" id="KQ235014">
    <property type="protein sequence ID" value="KMZ94864.1"/>
    <property type="molecule type" value="Genomic_DNA"/>
</dbReference>
<evidence type="ECO:0000313" key="3">
    <source>
        <dbReference type="Proteomes" id="UP000053776"/>
    </source>
</evidence>
<evidence type="ECO:0000256" key="1">
    <source>
        <dbReference type="SAM" id="MobiDB-lite"/>
    </source>
</evidence>
<feature type="compositionally biased region" description="Basic and acidic residues" evidence="1">
    <location>
        <begin position="97"/>
        <end position="113"/>
    </location>
</feature>
<dbReference type="SUPFAM" id="SSF89162">
    <property type="entry name" value="Gametocyte protein Pfg27"/>
    <property type="match status" value="1"/>
</dbReference>
<evidence type="ECO:0000313" key="2">
    <source>
        <dbReference type="EMBL" id="KMZ94864.1"/>
    </source>
</evidence>
<evidence type="ECO:0008006" key="4">
    <source>
        <dbReference type="Google" id="ProtNLM"/>
    </source>
</evidence>
<proteinExistence type="predicted"/>
<dbReference type="Pfam" id="PF09216">
    <property type="entry name" value="Pfg27"/>
    <property type="match status" value="1"/>
</dbReference>
<accession>A0A0J9TI23</accession>
<reference evidence="2 3" key="1">
    <citation type="submission" date="2011-08" db="EMBL/GenBank/DDBJ databases">
        <title>The Genome Sequence of Plasmodium vivax Mauritania I.</title>
        <authorList>
            <consortium name="The Broad Institute Genome Sequencing Platform"/>
            <consortium name="The Broad Institute Genome Sequencing Center for Infectious Disease"/>
            <person name="Neafsey D."/>
            <person name="Carlton J."/>
            <person name="Barnwell J."/>
            <person name="Collins W."/>
            <person name="Escalante A."/>
            <person name="Mullikin J."/>
            <person name="Saul A."/>
            <person name="Guigo R."/>
            <person name="Camara F."/>
            <person name="Young S.K."/>
            <person name="Zeng Q."/>
            <person name="Gargeya S."/>
            <person name="Fitzgerald M."/>
            <person name="Haas B."/>
            <person name="Abouelleil A."/>
            <person name="Alvarado L."/>
            <person name="Arachchi H.M."/>
            <person name="Berlin A."/>
            <person name="Brown A."/>
            <person name="Chapman S.B."/>
            <person name="Chen Z."/>
            <person name="Dunbar C."/>
            <person name="Freedman E."/>
            <person name="Gearin G."/>
            <person name="Gellesch M."/>
            <person name="Goldberg J."/>
            <person name="Griggs A."/>
            <person name="Gujja S."/>
            <person name="Heiman D."/>
            <person name="Howarth C."/>
            <person name="Larson L."/>
            <person name="Lui A."/>
            <person name="MacDonald P.J.P."/>
            <person name="Montmayeur A."/>
            <person name="Murphy C."/>
            <person name="Neiman D."/>
            <person name="Pearson M."/>
            <person name="Priest M."/>
            <person name="Roberts A."/>
            <person name="Saif S."/>
            <person name="Shea T."/>
            <person name="Shenoy N."/>
            <person name="Sisk P."/>
            <person name="Stolte C."/>
            <person name="Sykes S."/>
            <person name="Wortman J."/>
            <person name="Nusbaum C."/>
            <person name="Birren B."/>
        </authorList>
    </citation>
    <scope>NUCLEOTIDE SEQUENCE [LARGE SCALE GENOMIC DNA]</scope>
    <source>
        <strain evidence="2 3">Mauritania I</strain>
    </source>
</reference>
<name>A0A0J9TI23_PLAVI</name>
<dbReference type="AlphaFoldDB" id="A0A0J9TI23"/>
<dbReference type="OrthoDB" id="387098at2759"/>
<dbReference type="Proteomes" id="UP000053776">
    <property type="component" value="Unassembled WGS sequence"/>
</dbReference>
<gene>
    <name evidence="2" type="ORF">PVMG_02753</name>
</gene>
<dbReference type="InterPro" id="IPR015299">
    <property type="entry name" value="Gamete_antigen_PLAspp"/>
</dbReference>
<sequence length="377" mass="44024">MLKKYIVVIYANLLLKTAFNSSPFGALALAIQTDREPSNTREEIISVNYESEEQAPSEAFDYIEIVEYTDGGNVASVANDRYDNEQDVELQILNKSVRSEEERGTQKKEKEEKDVEEVEEVEEVEVVEVVEEEYDDDEDSEKDEEKESEAESDENEMSGEYIVQEVNDDVIVVQENINSIDELEDSLDSYRSLYSIFFVEFETTETYLNKIINCATDEEKNELLEDHIGILQEMYENNKKHDNYRLPFELRDSMALRISDRLRDYCFSEPLTDSYVLTLKSIFSLELEVFKGLFYYVKHKSTYSEKKEVINDLELIKFYHEELVTDNGLFLTDEQLDNAAMRVSNFVNDIYFLCFSNCQDMLIFCQIREANDANITM</sequence>
<organism evidence="2 3">
    <name type="scientific">Plasmodium vivax Mauritania I</name>
    <dbReference type="NCBI Taxonomy" id="1035515"/>
    <lineage>
        <taxon>Eukaryota</taxon>
        <taxon>Sar</taxon>
        <taxon>Alveolata</taxon>
        <taxon>Apicomplexa</taxon>
        <taxon>Aconoidasida</taxon>
        <taxon>Haemosporida</taxon>
        <taxon>Plasmodiidae</taxon>
        <taxon>Plasmodium</taxon>
        <taxon>Plasmodium (Plasmodium)</taxon>
    </lineage>
</organism>
<dbReference type="Gene3D" id="1.10.3030.10">
    <property type="entry name" value="Gametocyte protein Pfg27"/>
    <property type="match status" value="1"/>
</dbReference>
<dbReference type="InterPro" id="IPR036469">
    <property type="entry name" value="Pfg27_sf"/>
</dbReference>
<feature type="compositionally biased region" description="Acidic residues" evidence="1">
    <location>
        <begin position="114"/>
        <end position="157"/>
    </location>
</feature>
<feature type="region of interest" description="Disordered" evidence="1">
    <location>
        <begin position="95"/>
        <end position="161"/>
    </location>
</feature>
<protein>
    <recommendedName>
        <fullName evidence="4">Gamete antigen 27/25</fullName>
    </recommendedName>
</protein>